<dbReference type="EMBL" id="CAJJDN010000213">
    <property type="protein sequence ID" value="CAD8129276.1"/>
    <property type="molecule type" value="Genomic_DNA"/>
</dbReference>
<evidence type="ECO:0000313" key="1">
    <source>
        <dbReference type="EMBL" id="CAD8129276.1"/>
    </source>
</evidence>
<evidence type="ECO:0000313" key="2">
    <source>
        <dbReference type="Proteomes" id="UP000692954"/>
    </source>
</evidence>
<sequence>MMIYSQEYDHQEQNAIVGFKMNKFIKQFSDMKGALDCILRME</sequence>
<comment type="caution">
    <text evidence="1">The sequence shown here is derived from an EMBL/GenBank/DDBJ whole genome shotgun (WGS) entry which is preliminary data.</text>
</comment>
<gene>
    <name evidence="1" type="ORF">PSON_ATCC_30995.1.T2130021</name>
</gene>
<dbReference type="Proteomes" id="UP000692954">
    <property type="component" value="Unassembled WGS sequence"/>
</dbReference>
<organism evidence="1 2">
    <name type="scientific">Paramecium sonneborni</name>
    <dbReference type="NCBI Taxonomy" id="65129"/>
    <lineage>
        <taxon>Eukaryota</taxon>
        <taxon>Sar</taxon>
        <taxon>Alveolata</taxon>
        <taxon>Ciliophora</taxon>
        <taxon>Intramacronucleata</taxon>
        <taxon>Oligohymenophorea</taxon>
        <taxon>Peniculida</taxon>
        <taxon>Parameciidae</taxon>
        <taxon>Paramecium</taxon>
    </lineage>
</organism>
<accession>A0A8S1RM72</accession>
<proteinExistence type="predicted"/>
<reference evidence="1" key="1">
    <citation type="submission" date="2021-01" db="EMBL/GenBank/DDBJ databases">
        <authorList>
            <consortium name="Genoscope - CEA"/>
            <person name="William W."/>
        </authorList>
    </citation>
    <scope>NUCLEOTIDE SEQUENCE</scope>
</reference>
<dbReference type="AlphaFoldDB" id="A0A8S1RM72"/>
<name>A0A8S1RM72_9CILI</name>
<keyword evidence="2" id="KW-1185">Reference proteome</keyword>
<protein>
    <submittedName>
        <fullName evidence="1">Uncharacterized protein</fullName>
    </submittedName>
</protein>